<dbReference type="Pfam" id="PF00440">
    <property type="entry name" value="TetR_N"/>
    <property type="match status" value="1"/>
</dbReference>
<dbReference type="PANTHER" id="PTHR30055">
    <property type="entry name" value="HTH-TYPE TRANSCRIPTIONAL REGULATOR RUTR"/>
    <property type="match status" value="1"/>
</dbReference>
<evidence type="ECO:0000313" key="5">
    <source>
        <dbReference type="EMBL" id="MTD55286.1"/>
    </source>
</evidence>
<name>A0A6N7Z6Q4_9PSEU</name>
<dbReference type="Gene3D" id="1.10.10.60">
    <property type="entry name" value="Homeodomain-like"/>
    <property type="match status" value="1"/>
</dbReference>
<dbReference type="InterPro" id="IPR050109">
    <property type="entry name" value="HTH-type_TetR-like_transc_reg"/>
</dbReference>
<accession>A0A6N7Z6Q4</accession>
<dbReference type="EMBL" id="WMBA01000019">
    <property type="protein sequence ID" value="MTD55286.1"/>
    <property type="molecule type" value="Genomic_DNA"/>
</dbReference>
<evidence type="ECO:0000313" key="6">
    <source>
        <dbReference type="Proteomes" id="UP000440096"/>
    </source>
</evidence>
<feature type="compositionally biased region" description="Basic and acidic residues" evidence="3">
    <location>
        <begin position="1"/>
        <end position="12"/>
    </location>
</feature>
<comment type="caution">
    <text evidence="5">The sequence shown here is derived from an EMBL/GenBank/DDBJ whole genome shotgun (WGS) entry which is preliminary data.</text>
</comment>
<dbReference type="AlphaFoldDB" id="A0A6N7Z6Q4"/>
<dbReference type="InterPro" id="IPR001647">
    <property type="entry name" value="HTH_TetR"/>
</dbReference>
<reference evidence="5 6" key="1">
    <citation type="submission" date="2019-11" db="EMBL/GenBank/DDBJ databases">
        <title>Draft genome of Amycolatopsis RM579.</title>
        <authorList>
            <person name="Duangmal K."/>
            <person name="Mingma R."/>
        </authorList>
    </citation>
    <scope>NUCLEOTIDE SEQUENCE [LARGE SCALE GENOMIC DNA]</scope>
    <source>
        <strain evidence="5 6">RM579</strain>
    </source>
</reference>
<dbReference type="InterPro" id="IPR009057">
    <property type="entry name" value="Homeodomain-like_sf"/>
</dbReference>
<feature type="region of interest" description="Disordered" evidence="3">
    <location>
        <begin position="1"/>
        <end position="25"/>
    </location>
</feature>
<protein>
    <submittedName>
        <fullName evidence="5">TetR family transcriptional regulator</fullName>
    </submittedName>
</protein>
<dbReference type="GO" id="GO:0000976">
    <property type="term" value="F:transcription cis-regulatory region binding"/>
    <property type="evidence" value="ECO:0007669"/>
    <property type="project" value="TreeGrafter"/>
</dbReference>
<feature type="DNA-binding region" description="H-T-H motif" evidence="2">
    <location>
        <begin position="48"/>
        <end position="67"/>
    </location>
</feature>
<gene>
    <name evidence="5" type="ORF">GKO32_15050</name>
</gene>
<dbReference type="GO" id="GO:0003700">
    <property type="term" value="F:DNA-binding transcription factor activity"/>
    <property type="evidence" value="ECO:0007669"/>
    <property type="project" value="TreeGrafter"/>
</dbReference>
<dbReference type="Proteomes" id="UP000440096">
    <property type="component" value="Unassembled WGS sequence"/>
</dbReference>
<feature type="domain" description="HTH tetR-type" evidence="4">
    <location>
        <begin position="25"/>
        <end position="85"/>
    </location>
</feature>
<organism evidence="5 6">
    <name type="scientific">Amycolatopsis pithecellobii</name>
    <dbReference type="NCBI Taxonomy" id="664692"/>
    <lineage>
        <taxon>Bacteria</taxon>
        <taxon>Bacillati</taxon>
        <taxon>Actinomycetota</taxon>
        <taxon>Actinomycetes</taxon>
        <taxon>Pseudonocardiales</taxon>
        <taxon>Pseudonocardiaceae</taxon>
        <taxon>Amycolatopsis</taxon>
    </lineage>
</organism>
<dbReference type="SUPFAM" id="SSF46689">
    <property type="entry name" value="Homeodomain-like"/>
    <property type="match status" value="1"/>
</dbReference>
<dbReference type="PANTHER" id="PTHR30055:SF235">
    <property type="entry name" value="TRANSCRIPTIONAL REGULATORY PROTEIN"/>
    <property type="match status" value="1"/>
</dbReference>
<evidence type="ECO:0000256" key="3">
    <source>
        <dbReference type="SAM" id="MobiDB-lite"/>
    </source>
</evidence>
<sequence length="228" mass="25562">MRPVSESRPHDPYRRRRAAAAASREETRRRLLESADVLFRERGYHQTSVSAIAEHAGFSLQTLYLAWQGGKPALLRAAANAAVTATGLPIEPDIWRHGLVAELAKESGTDPDARATLRALSRMYVRVAHRAAPYWRMLRHAATTDETVAADWKMITGERRRTMRAVIESAAVPGWRPELTTDDIVDTMWALTSPETYDLLTVSRDLSPDEYEAWLARTLQHALCTEAG</sequence>
<evidence type="ECO:0000256" key="1">
    <source>
        <dbReference type="ARBA" id="ARBA00023125"/>
    </source>
</evidence>
<proteinExistence type="predicted"/>
<dbReference type="PROSITE" id="PS50977">
    <property type="entry name" value="HTH_TETR_2"/>
    <property type="match status" value="1"/>
</dbReference>
<evidence type="ECO:0000256" key="2">
    <source>
        <dbReference type="PROSITE-ProRule" id="PRU00335"/>
    </source>
</evidence>
<keyword evidence="1 2" id="KW-0238">DNA-binding</keyword>
<dbReference type="Gene3D" id="1.10.357.10">
    <property type="entry name" value="Tetracycline Repressor, domain 2"/>
    <property type="match status" value="1"/>
</dbReference>
<evidence type="ECO:0000259" key="4">
    <source>
        <dbReference type="PROSITE" id="PS50977"/>
    </source>
</evidence>
<keyword evidence="6" id="KW-1185">Reference proteome</keyword>